<proteinExistence type="predicted"/>
<organism evidence="2 3">
    <name type="scientific">Teladorsagia circumcincta</name>
    <name type="common">Brown stomach worm</name>
    <name type="synonym">Ostertagia circumcincta</name>
    <dbReference type="NCBI Taxonomy" id="45464"/>
    <lineage>
        <taxon>Eukaryota</taxon>
        <taxon>Metazoa</taxon>
        <taxon>Ecdysozoa</taxon>
        <taxon>Nematoda</taxon>
        <taxon>Chromadorea</taxon>
        <taxon>Rhabditida</taxon>
        <taxon>Rhabditina</taxon>
        <taxon>Rhabditomorpha</taxon>
        <taxon>Strongyloidea</taxon>
        <taxon>Trichostrongylidae</taxon>
        <taxon>Teladorsagia</taxon>
    </lineage>
</organism>
<protein>
    <submittedName>
        <fullName evidence="2">Uncharacterized protein</fullName>
    </submittedName>
</protein>
<evidence type="ECO:0000313" key="3">
    <source>
        <dbReference type="Proteomes" id="UP000230423"/>
    </source>
</evidence>
<feature type="region of interest" description="Disordered" evidence="1">
    <location>
        <begin position="43"/>
        <end position="62"/>
    </location>
</feature>
<gene>
    <name evidence="2" type="ORF">TELCIR_21498</name>
</gene>
<sequence length="120" mass="12688">RYRDRLLENKIQLDKRIDQLPKRTRNDIEMVCDLSRRLSLVRDQLKERESDSTEEQSRSMENMLSAVSRIIKDCCTAASTAGAESPSTFSGSAAAAGASAGADSAAGASEAAGSGACASS</sequence>
<reference evidence="2 3" key="1">
    <citation type="submission" date="2015-09" db="EMBL/GenBank/DDBJ databases">
        <title>Draft genome of the parasitic nematode Teladorsagia circumcincta isolate WARC Sus (inbred).</title>
        <authorList>
            <person name="Mitreva M."/>
        </authorList>
    </citation>
    <scope>NUCLEOTIDE SEQUENCE [LARGE SCALE GENOMIC DNA]</scope>
    <source>
        <strain evidence="2 3">S</strain>
    </source>
</reference>
<dbReference type="EMBL" id="KZ367702">
    <property type="protein sequence ID" value="PIO57099.1"/>
    <property type="molecule type" value="Genomic_DNA"/>
</dbReference>
<accession>A0A2G9TGI3</accession>
<name>A0A2G9TGI3_TELCI</name>
<keyword evidence="3" id="KW-1185">Reference proteome</keyword>
<dbReference type="OrthoDB" id="5831400at2759"/>
<dbReference type="AlphaFoldDB" id="A0A2G9TGI3"/>
<evidence type="ECO:0000256" key="1">
    <source>
        <dbReference type="SAM" id="MobiDB-lite"/>
    </source>
</evidence>
<feature type="compositionally biased region" description="Basic and acidic residues" evidence="1">
    <location>
        <begin position="43"/>
        <end position="58"/>
    </location>
</feature>
<feature type="region of interest" description="Disordered" evidence="1">
    <location>
        <begin position="81"/>
        <end position="105"/>
    </location>
</feature>
<evidence type="ECO:0000313" key="2">
    <source>
        <dbReference type="EMBL" id="PIO57099.1"/>
    </source>
</evidence>
<feature type="compositionally biased region" description="Low complexity" evidence="1">
    <location>
        <begin position="90"/>
        <end position="105"/>
    </location>
</feature>
<dbReference type="Proteomes" id="UP000230423">
    <property type="component" value="Unassembled WGS sequence"/>
</dbReference>
<feature type="non-terminal residue" evidence="2">
    <location>
        <position position="1"/>
    </location>
</feature>